<dbReference type="InterPro" id="IPR036397">
    <property type="entry name" value="RNaseH_sf"/>
</dbReference>
<evidence type="ECO:0008006" key="3">
    <source>
        <dbReference type="Google" id="ProtNLM"/>
    </source>
</evidence>
<evidence type="ECO:0000313" key="2">
    <source>
        <dbReference type="Proteomes" id="UP000765509"/>
    </source>
</evidence>
<keyword evidence="2" id="KW-1185">Reference proteome</keyword>
<dbReference type="OrthoDB" id="3227343at2759"/>
<dbReference type="SUPFAM" id="SSF53098">
    <property type="entry name" value="Ribonuclease H-like"/>
    <property type="match status" value="1"/>
</dbReference>
<proteinExistence type="predicted"/>
<organism evidence="1 2">
    <name type="scientific">Austropuccinia psidii MF-1</name>
    <dbReference type="NCBI Taxonomy" id="1389203"/>
    <lineage>
        <taxon>Eukaryota</taxon>
        <taxon>Fungi</taxon>
        <taxon>Dikarya</taxon>
        <taxon>Basidiomycota</taxon>
        <taxon>Pucciniomycotina</taxon>
        <taxon>Pucciniomycetes</taxon>
        <taxon>Pucciniales</taxon>
        <taxon>Sphaerophragmiaceae</taxon>
        <taxon>Austropuccinia</taxon>
    </lineage>
</organism>
<dbReference type="AlphaFoldDB" id="A0A9Q3BQ10"/>
<dbReference type="GO" id="GO:0003676">
    <property type="term" value="F:nucleic acid binding"/>
    <property type="evidence" value="ECO:0007669"/>
    <property type="project" value="InterPro"/>
</dbReference>
<reference evidence="1" key="1">
    <citation type="submission" date="2021-03" db="EMBL/GenBank/DDBJ databases">
        <title>Draft genome sequence of rust myrtle Austropuccinia psidii MF-1, a brazilian biotype.</title>
        <authorList>
            <person name="Quecine M.C."/>
            <person name="Pachon D.M.R."/>
            <person name="Bonatelli M.L."/>
            <person name="Correr F.H."/>
            <person name="Franceschini L.M."/>
            <person name="Leite T.F."/>
            <person name="Margarido G.R.A."/>
            <person name="Almeida C.A."/>
            <person name="Ferrarezi J.A."/>
            <person name="Labate C.A."/>
        </authorList>
    </citation>
    <scope>NUCLEOTIDE SEQUENCE</scope>
    <source>
        <strain evidence="1">MF-1</strain>
    </source>
</reference>
<dbReference type="InterPro" id="IPR012337">
    <property type="entry name" value="RNaseH-like_sf"/>
</dbReference>
<dbReference type="PANTHER" id="PTHR37984:SF5">
    <property type="entry name" value="PROTEIN NYNRIN-LIKE"/>
    <property type="match status" value="1"/>
</dbReference>
<accession>A0A9Q3BQ10</accession>
<dbReference type="Proteomes" id="UP000765509">
    <property type="component" value="Unassembled WGS sequence"/>
</dbReference>
<sequence length="121" mass="14286">MERVTGISPCRKDNFNYCLVIGDRFRFLPCHKEKTEIDIQMLFWNKIIDHYGVLSIIISERDPKFKSEFWTNLYNILGTRLVFFTSYGPQTDGLAEGMIDNMKEIVRRFLHIGWNTKTMIG</sequence>
<evidence type="ECO:0000313" key="1">
    <source>
        <dbReference type="EMBL" id="MBW0468765.1"/>
    </source>
</evidence>
<dbReference type="EMBL" id="AVOT02001964">
    <property type="protein sequence ID" value="MBW0468765.1"/>
    <property type="molecule type" value="Genomic_DNA"/>
</dbReference>
<protein>
    <recommendedName>
        <fullName evidence="3">Integrase catalytic domain-containing protein</fullName>
    </recommendedName>
</protein>
<dbReference type="PANTHER" id="PTHR37984">
    <property type="entry name" value="PROTEIN CBG26694"/>
    <property type="match status" value="1"/>
</dbReference>
<gene>
    <name evidence="1" type="ORF">O181_008480</name>
</gene>
<dbReference type="InterPro" id="IPR050951">
    <property type="entry name" value="Retrovirus_Pol_polyprotein"/>
</dbReference>
<comment type="caution">
    <text evidence="1">The sequence shown here is derived from an EMBL/GenBank/DDBJ whole genome shotgun (WGS) entry which is preliminary data.</text>
</comment>
<name>A0A9Q3BQ10_9BASI</name>
<dbReference type="Gene3D" id="3.30.420.10">
    <property type="entry name" value="Ribonuclease H-like superfamily/Ribonuclease H"/>
    <property type="match status" value="1"/>
</dbReference>